<evidence type="ECO:0000313" key="1">
    <source>
        <dbReference type="EMBL" id="PWY95077.1"/>
    </source>
</evidence>
<dbReference type="AlphaFoldDB" id="A0A317XBT8"/>
<proteinExistence type="predicted"/>
<keyword evidence="2" id="KW-1185">Reference proteome</keyword>
<gene>
    <name evidence="1" type="ORF">BO94DRAFT_530968</name>
</gene>
<organism evidence="1 2">
    <name type="scientific">Aspergillus sclerotioniger CBS 115572</name>
    <dbReference type="NCBI Taxonomy" id="1450535"/>
    <lineage>
        <taxon>Eukaryota</taxon>
        <taxon>Fungi</taxon>
        <taxon>Dikarya</taxon>
        <taxon>Ascomycota</taxon>
        <taxon>Pezizomycotina</taxon>
        <taxon>Eurotiomycetes</taxon>
        <taxon>Eurotiomycetidae</taxon>
        <taxon>Eurotiales</taxon>
        <taxon>Aspergillaceae</taxon>
        <taxon>Aspergillus</taxon>
        <taxon>Aspergillus subgen. Circumdati</taxon>
    </lineage>
</organism>
<evidence type="ECO:0000313" key="2">
    <source>
        <dbReference type="Proteomes" id="UP000246702"/>
    </source>
</evidence>
<dbReference type="EMBL" id="MSFK01000003">
    <property type="protein sequence ID" value="PWY95077.1"/>
    <property type="molecule type" value="Genomic_DNA"/>
</dbReference>
<protein>
    <submittedName>
        <fullName evidence="1">Uncharacterized protein</fullName>
    </submittedName>
</protein>
<dbReference type="RefSeq" id="XP_025471838.1">
    <property type="nucleotide sequence ID" value="XM_025610793.1"/>
</dbReference>
<reference evidence="1 2" key="1">
    <citation type="submission" date="2016-12" db="EMBL/GenBank/DDBJ databases">
        <title>The genomes of Aspergillus section Nigri reveals drivers in fungal speciation.</title>
        <authorList>
            <consortium name="DOE Joint Genome Institute"/>
            <person name="Vesth T.C."/>
            <person name="Nybo J."/>
            <person name="Theobald S."/>
            <person name="Brandl J."/>
            <person name="Frisvad J.C."/>
            <person name="Nielsen K.F."/>
            <person name="Lyhne E.K."/>
            <person name="Kogle M.E."/>
            <person name="Kuo A."/>
            <person name="Riley R."/>
            <person name="Clum A."/>
            <person name="Nolan M."/>
            <person name="Lipzen A."/>
            <person name="Salamov A."/>
            <person name="Henrissat B."/>
            <person name="Wiebenga A."/>
            <person name="De Vries R.P."/>
            <person name="Grigoriev I.V."/>
            <person name="Mortensen U.H."/>
            <person name="Andersen M.R."/>
            <person name="Baker S.E."/>
        </authorList>
    </citation>
    <scope>NUCLEOTIDE SEQUENCE [LARGE SCALE GENOMIC DNA]</scope>
    <source>
        <strain evidence="1 2">CBS 115572</strain>
    </source>
</reference>
<dbReference type="GeneID" id="37112936"/>
<name>A0A317XBT8_9EURO</name>
<dbReference type="Proteomes" id="UP000246702">
    <property type="component" value="Unassembled WGS sequence"/>
</dbReference>
<accession>A0A317XBT8</accession>
<sequence length="187" mass="21399">MRVPANWLMVPLSGRLGLFQKASVRMIHCVLTHKSAILTIGVASTGCKYRHNDSHEMYLTCLFQGLRITNVAFLLQRVNCFKVRDSLFQQFLHEVVRRGRIAVIDSLDMRATYLYSKSEKSRDGDLACPARVRRLVMMRPARHGAFSETTVCWLDCLAGWCFAKRGIVRGESWAVGVCARNWVLRDY</sequence>
<comment type="caution">
    <text evidence="1">The sequence shown here is derived from an EMBL/GenBank/DDBJ whole genome shotgun (WGS) entry which is preliminary data.</text>
</comment>